<dbReference type="SUPFAM" id="SSF50249">
    <property type="entry name" value="Nucleic acid-binding proteins"/>
    <property type="match status" value="2"/>
</dbReference>
<dbReference type="InterPro" id="IPR012340">
    <property type="entry name" value="NA-bd_OB-fold"/>
</dbReference>
<comment type="similarity">
    <text evidence="1">Belongs to the universal ribosomal protein uS17 family.</text>
</comment>
<evidence type="ECO:0000313" key="6">
    <source>
        <dbReference type="Proteomes" id="UP001642484"/>
    </source>
</evidence>
<dbReference type="CDD" id="cd00364">
    <property type="entry name" value="Ribosomal_uS17"/>
    <property type="match status" value="2"/>
</dbReference>
<dbReference type="PANTHER" id="PTHR10744:SF9">
    <property type="entry name" value="40S RIBOSOMAL PROTEIN S11-RELATED"/>
    <property type="match status" value="1"/>
</dbReference>
<dbReference type="PRINTS" id="PR00973">
    <property type="entry name" value="RIBOSOMALS17"/>
</dbReference>
<dbReference type="InterPro" id="IPR032440">
    <property type="entry name" value="Ribosomal_uS17_N"/>
</dbReference>
<dbReference type="Gene3D" id="2.40.50.1000">
    <property type="match status" value="2"/>
</dbReference>
<keyword evidence="3" id="KW-0687">Ribonucleoprotein</keyword>
<evidence type="ECO:0000256" key="3">
    <source>
        <dbReference type="ARBA" id="ARBA00023274"/>
    </source>
</evidence>
<proteinExistence type="inferred from homology"/>
<sequence length="361" mass="41198">MLLSFRTERQMPATHRDAVRFARHLVAHRAQPLVASLTRSPRRHAAPGTMDQTEKAFQKQDAVFLGSKRLLTKKSKKAARYWRNIGLGIPTPKEAKEGNFVDKKCPFTGNVSIRGSILKGMCISTKMKRTIIIRRNYLHYIKKFNRFEKRHSNVAVHCSPAFEPKEGDIITAGQCRPLAKTVRFNVLKVDKNQIFGSARKQHLGTMDQTEKAFQKQDAVFLGSKRLLTKKSKKAARYWRNIGLGIPTPKEAKEGNFVDKKCPFTGNVSIRGSILKGMCISTKMKRTIIIRRNYLHYIKKFNRFEKRHSNVAVHCSPAFEPKEGDIITAGQCRPLAKTVRFNVLKVDKNQIFGSARKQFALF</sequence>
<keyword evidence="2" id="KW-0689">Ribosomal protein</keyword>
<dbReference type="InterPro" id="IPR000266">
    <property type="entry name" value="Ribosomal_uS17"/>
</dbReference>
<dbReference type="EMBL" id="CAXAMN010010924">
    <property type="protein sequence ID" value="CAK9033102.1"/>
    <property type="molecule type" value="Genomic_DNA"/>
</dbReference>
<dbReference type="Proteomes" id="UP001642484">
    <property type="component" value="Unassembled WGS sequence"/>
</dbReference>
<name>A0ABP0L1Q7_9DINO</name>
<dbReference type="Pfam" id="PF16205">
    <property type="entry name" value="Ribosomal_S17_N"/>
    <property type="match status" value="2"/>
</dbReference>
<comment type="caution">
    <text evidence="5">The sequence shown here is derived from an EMBL/GenBank/DDBJ whole genome shotgun (WGS) entry which is preliminary data.</text>
</comment>
<gene>
    <name evidence="5" type="ORF">CCMP2556_LOCUS18937</name>
</gene>
<protein>
    <recommendedName>
        <fullName evidence="4">Small ribosomal subunit protein uS17 N-terminal domain-containing protein</fullName>
    </recommendedName>
</protein>
<evidence type="ECO:0000313" key="5">
    <source>
        <dbReference type="EMBL" id="CAK9033102.1"/>
    </source>
</evidence>
<accession>A0ABP0L1Q7</accession>
<reference evidence="5 6" key="1">
    <citation type="submission" date="2024-02" db="EMBL/GenBank/DDBJ databases">
        <authorList>
            <person name="Chen Y."/>
            <person name="Shah S."/>
            <person name="Dougan E. K."/>
            <person name="Thang M."/>
            <person name="Chan C."/>
        </authorList>
    </citation>
    <scope>NUCLEOTIDE SEQUENCE [LARGE SCALE GENOMIC DNA]</scope>
</reference>
<feature type="domain" description="Small ribosomal subunit protein uS17 N-terminal" evidence="4">
    <location>
        <begin position="208"/>
        <end position="274"/>
    </location>
</feature>
<evidence type="ECO:0000259" key="4">
    <source>
        <dbReference type="Pfam" id="PF16205"/>
    </source>
</evidence>
<dbReference type="PANTHER" id="PTHR10744">
    <property type="entry name" value="40S RIBOSOMAL PROTEIN S11 FAMILY MEMBER"/>
    <property type="match status" value="1"/>
</dbReference>
<feature type="domain" description="Small ribosomal subunit protein uS17 N-terminal" evidence="4">
    <location>
        <begin position="52"/>
        <end position="118"/>
    </location>
</feature>
<evidence type="ECO:0000256" key="2">
    <source>
        <dbReference type="ARBA" id="ARBA00022980"/>
    </source>
</evidence>
<evidence type="ECO:0000256" key="1">
    <source>
        <dbReference type="ARBA" id="ARBA00010254"/>
    </source>
</evidence>
<dbReference type="Pfam" id="PF00366">
    <property type="entry name" value="Ribosomal_S17"/>
    <property type="match status" value="2"/>
</dbReference>
<organism evidence="5 6">
    <name type="scientific">Durusdinium trenchii</name>
    <dbReference type="NCBI Taxonomy" id="1381693"/>
    <lineage>
        <taxon>Eukaryota</taxon>
        <taxon>Sar</taxon>
        <taxon>Alveolata</taxon>
        <taxon>Dinophyceae</taxon>
        <taxon>Suessiales</taxon>
        <taxon>Symbiodiniaceae</taxon>
        <taxon>Durusdinium</taxon>
    </lineage>
</organism>
<keyword evidence="6" id="KW-1185">Reference proteome</keyword>